<gene>
    <name evidence="1" type="ORF">CVT00_09780</name>
</gene>
<dbReference type="RefSeq" id="WP_103557752.1">
    <property type="nucleotide sequence ID" value="NZ_CP060707.1"/>
</dbReference>
<dbReference type="EMBL" id="CP060707">
    <property type="protein sequence ID" value="QPH89911.1"/>
    <property type="molecule type" value="Genomic_DNA"/>
</dbReference>
<name>A0A7S9RDR6_9BACT</name>
<evidence type="ECO:0000313" key="1">
    <source>
        <dbReference type="EMBL" id="QPH89911.1"/>
    </source>
</evidence>
<dbReference type="AlphaFoldDB" id="A0A7S9RDR6"/>
<organism evidence="1 2">
    <name type="scientific">Campylobacter concisus</name>
    <dbReference type="NCBI Taxonomy" id="199"/>
    <lineage>
        <taxon>Bacteria</taxon>
        <taxon>Pseudomonadati</taxon>
        <taxon>Campylobacterota</taxon>
        <taxon>Epsilonproteobacteria</taxon>
        <taxon>Campylobacterales</taxon>
        <taxon>Campylobacteraceae</taxon>
        <taxon>Campylobacter</taxon>
    </lineage>
</organism>
<protein>
    <submittedName>
        <fullName evidence="1">Uncharacterized protein</fullName>
    </submittedName>
</protein>
<sequence length="231" mass="26825">MVFSMCCEDDLLKEFIKFKHGESVNNDTIEKFLHYYKPEILPTRKQLEILGDDLKSKLVSSGYTSYDLPEALSKTIYKICLSNTKKDFPYVNINGDELENNLTGTFKSSSRDKAIAHIKALLESANYIVIYDKFISSNFNSFKNFIKQCIPQKRLTLECFGLNQDQKTTIKQIHNSYTVKDYSANNISPYQNGFHDRYILIDQKVEIILTSGIDYLINNENDFTYIIRKLK</sequence>
<reference evidence="1 2" key="1">
    <citation type="journal article" date="2018" name="Emerg. Microbes Infect.">
        <title>Genomic analysis of oral Campylobacter concisus strains identified a potential bacterial molecular marker associated with active Crohn's disease.</title>
        <authorList>
            <person name="Liu F."/>
            <person name="Ma R."/>
            <person name="Tay C.Y.A."/>
            <person name="Octavia S."/>
            <person name="Lan R."/>
            <person name="Chung H.K.L."/>
            <person name="Riordan S.M."/>
            <person name="Grimm M.C."/>
            <person name="Leong R.W."/>
            <person name="Tanaka M.M."/>
            <person name="Connor S."/>
            <person name="Zhang L."/>
        </authorList>
    </citation>
    <scope>NUCLEOTIDE SEQUENCE [LARGE SCALE GENOMIC DNA]</scope>
    <source>
        <strain evidence="1 2">P1CDO2</strain>
    </source>
</reference>
<accession>A0A7S9RDR6</accession>
<evidence type="ECO:0000313" key="2">
    <source>
        <dbReference type="Proteomes" id="UP000594508"/>
    </source>
</evidence>
<dbReference type="Proteomes" id="UP000594508">
    <property type="component" value="Chromosome"/>
</dbReference>
<proteinExistence type="predicted"/>